<dbReference type="Gene3D" id="3.90.79.10">
    <property type="entry name" value="Nucleoside Triphosphate Pyrophosphohydrolase"/>
    <property type="match status" value="1"/>
</dbReference>
<dbReference type="InterPro" id="IPR000086">
    <property type="entry name" value="NUDIX_hydrolase_dom"/>
</dbReference>
<dbReference type="RefSeq" id="WP_378056471.1">
    <property type="nucleotide sequence ID" value="NZ_JBHSIS010000006.1"/>
</dbReference>
<evidence type="ECO:0000256" key="1">
    <source>
        <dbReference type="ARBA" id="ARBA00001946"/>
    </source>
</evidence>
<comment type="caution">
    <text evidence="4">The sequence shown here is derived from an EMBL/GenBank/DDBJ whole genome shotgun (WGS) entry which is preliminary data.</text>
</comment>
<evidence type="ECO:0000313" key="4">
    <source>
        <dbReference type="EMBL" id="MFC4854536.1"/>
    </source>
</evidence>
<keyword evidence="2" id="KW-0378">Hydrolase</keyword>
<dbReference type="InterPro" id="IPR020476">
    <property type="entry name" value="Nudix_hydrolase"/>
</dbReference>
<gene>
    <name evidence="4" type="ORF">ACFPCV_13570</name>
</gene>
<dbReference type="CDD" id="cd04683">
    <property type="entry name" value="NUDIX_Hydrolase"/>
    <property type="match status" value="1"/>
</dbReference>
<feature type="domain" description="Nudix hydrolase" evidence="3">
    <location>
        <begin position="1"/>
        <end position="129"/>
    </location>
</feature>
<keyword evidence="5" id="KW-1185">Reference proteome</keyword>
<dbReference type="PROSITE" id="PS51462">
    <property type="entry name" value="NUDIX"/>
    <property type="match status" value="1"/>
</dbReference>
<dbReference type="Pfam" id="PF00293">
    <property type="entry name" value="NUDIX"/>
    <property type="match status" value="1"/>
</dbReference>
<organism evidence="4 5">
    <name type="scientific">Actinophytocola glycyrrhizae</name>
    <dbReference type="NCBI Taxonomy" id="2044873"/>
    <lineage>
        <taxon>Bacteria</taxon>
        <taxon>Bacillati</taxon>
        <taxon>Actinomycetota</taxon>
        <taxon>Actinomycetes</taxon>
        <taxon>Pseudonocardiales</taxon>
        <taxon>Pseudonocardiaceae</taxon>
    </lineage>
</organism>
<dbReference type="PANTHER" id="PTHR43046:SF16">
    <property type="entry name" value="ADP-RIBOSE PYROPHOSPHATASE YJHB-RELATED"/>
    <property type="match status" value="1"/>
</dbReference>
<dbReference type="SUPFAM" id="SSF55811">
    <property type="entry name" value="Nudix"/>
    <property type="match status" value="1"/>
</dbReference>
<dbReference type="PANTHER" id="PTHR43046">
    <property type="entry name" value="GDP-MANNOSE MANNOSYL HYDROLASE"/>
    <property type="match status" value="1"/>
</dbReference>
<comment type="cofactor">
    <cofactor evidence="1">
        <name>Mg(2+)</name>
        <dbReference type="ChEBI" id="CHEBI:18420"/>
    </cofactor>
</comment>
<protein>
    <submittedName>
        <fullName evidence="4">NUDIX domain-containing protein</fullName>
    </submittedName>
</protein>
<dbReference type="EMBL" id="JBHSIS010000006">
    <property type="protein sequence ID" value="MFC4854536.1"/>
    <property type="molecule type" value="Genomic_DNA"/>
</dbReference>
<evidence type="ECO:0000313" key="5">
    <source>
        <dbReference type="Proteomes" id="UP001595859"/>
    </source>
</evidence>
<evidence type="ECO:0000259" key="3">
    <source>
        <dbReference type="PROSITE" id="PS51462"/>
    </source>
</evidence>
<accession>A0ABV9S4S7</accession>
<evidence type="ECO:0000256" key="2">
    <source>
        <dbReference type="ARBA" id="ARBA00022801"/>
    </source>
</evidence>
<dbReference type="InterPro" id="IPR015797">
    <property type="entry name" value="NUDIX_hydrolase-like_dom_sf"/>
</dbReference>
<dbReference type="PRINTS" id="PR00502">
    <property type="entry name" value="NUDIXFAMILY"/>
</dbReference>
<dbReference type="Proteomes" id="UP001595859">
    <property type="component" value="Unassembled WGS sequence"/>
</dbReference>
<reference evidence="5" key="1">
    <citation type="journal article" date="2019" name="Int. J. Syst. Evol. Microbiol.">
        <title>The Global Catalogue of Microorganisms (GCM) 10K type strain sequencing project: providing services to taxonomists for standard genome sequencing and annotation.</title>
        <authorList>
            <consortium name="The Broad Institute Genomics Platform"/>
            <consortium name="The Broad Institute Genome Sequencing Center for Infectious Disease"/>
            <person name="Wu L."/>
            <person name="Ma J."/>
        </authorList>
    </citation>
    <scope>NUCLEOTIDE SEQUENCE [LARGE SCALE GENOMIC DNA]</scope>
    <source>
        <strain evidence="5">ZS-22-S1</strain>
    </source>
</reference>
<name>A0ABV9S4S7_9PSEU</name>
<proteinExistence type="predicted"/>
<sequence length="138" mass="15377">MVALDVFLLFVRDSRLLLALRENTGYADGQWNVPSGKVEPGEEPLAAAVREAREEVAVEVDAARLATVVHVHRHAETPRVGFFFEAESWHGEPVNAEPHKYGGLRWVALDALPDNTVPYTTAGVTQYRKGITYGHLKW</sequence>